<comment type="caution">
    <text evidence="2">The sequence shown here is derived from an EMBL/GenBank/DDBJ whole genome shotgun (WGS) entry which is preliminary data.</text>
</comment>
<protein>
    <submittedName>
        <fullName evidence="2">Uncharacterized protein</fullName>
    </submittedName>
</protein>
<accession>A0A8J4D9H4</accession>
<feature type="non-terminal residue" evidence="2">
    <location>
        <position position="1"/>
    </location>
</feature>
<dbReference type="Proteomes" id="UP000722791">
    <property type="component" value="Unassembled WGS sequence"/>
</dbReference>
<organism evidence="2 3">
    <name type="scientific">Volvox reticuliferus</name>
    <dbReference type="NCBI Taxonomy" id="1737510"/>
    <lineage>
        <taxon>Eukaryota</taxon>
        <taxon>Viridiplantae</taxon>
        <taxon>Chlorophyta</taxon>
        <taxon>core chlorophytes</taxon>
        <taxon>Chlorophyceae</taxon>
        <taxon>CS clade</taxon>
        <taxon>Chlamydomonadales</taxon>
        <taxon>Volvocaceae</taxon>
        <taxon>Volvox</taxon>
    </lineage>
</organism>
<dbReference type="AlphaFoldDB" id="A0A8J4D9H4"/>
<dbReference type="EMBL" id="BNCQ01000005">
    <property type="protein sequence ID" value="GIL98382.1"/>
    <property type="molecule type" value="Genomic_DNA"/>
</dbReference>
<evidence type="ECO:0000313" key="2">
    <source>
        <dbReference type="EMBL" id="GIL98382.1"/>
    </source>
</evidence>
<feature type="region of interest" description="Disordered" evidence="1">
    <location>
        <begin position="31"/>
        <end position="63"/>
    </location>
</feature>
<feature type="compositionally biased region" description="Basic residues" evidence="1">
    <location>
        <begin position="31"/>
        <end position="52"/>
    </location>
</feature>
<gene>
    <name evidence="2" type="ORF">Vretimale_3758</name>
</gene>
<proteinExistence type="predicted"/>
<sequence>LQPLLWTAAGVISGGAGGALVQNRRIFGTIRRSRSSGSHRRRRHGTVLRRQRGWSSRDDSGGARVSWLCVPIEVNKQRVGIDTHVCTSKRNAIQRSPPPCNVNKKTCSPFDGVGGEVCLGDGGGAGVLCAGELNANGGDSVQG</sequence>
<evidence type="ECO:0000256" key="1">
    <source>
        <dbReference type="SAM" id="MobiDB-lite"/>
    </source>
</evidence>
<name>A0A8J4D9H4_9CHLO</name>
<reference evidence="2" key="1">
    <citation type="journal article" date="2021" name="Proc. Natl. Acad. Sci. U.S.A.">
        <title>Three genomes in the algal genus Volvox reveal the fate of a haploid sex-determining region after a transition to homothallism.</title>
        <authorList>
            <person name="Yamamoto K."/>
            <person name="Hamaji T."/>
            <person name="Kawai-Toyooka H."/>
            <person name="Matsuzaki R."/>
            <person name="Takahashi F."/>
            <person name="Nishimura Y."/>
            <person name="Kawachi M."/>
            <person name="Noguchi H."/>
            <person name="Minakuchi Y."/>
            <person name="Umen J.G."/>
            <person name="Toyoda A."/>
            <person name="Nozaki H."/>
        </authorList>
    </citation>
    <scope>NUCLEOTIDE SEQUENCE</scope>
    <source>
        <strain evidence="2">NIES-3785</strain>
    </source>
</reference>
<evidence type="ECO:0000313" key="3">
    <source>
        <dbReference type="Proteomes" id="UP000722791"/>
    </source>
</evidence>